<keyword evidence="1" id="KW-0812">Transmembrane</keyword>
<dbReference type="AlphaFoldDB" id="A0A4Q9GVN3"/>
<feature type="transmembrane region" description="Helical" evidence="1">
    <location>
        <begin position="39"/>
        <end position="61"/>
    </location>
</feature>
<protein>
    <submittedName>
        <fullName evidence="2">Uncharacterized protein</fullName>
    </submittedName>
</protein>
<evidence type="ECO:0000313" key="3">
    <source>
        <dbReference type="Proteomes" id="UP000294194"/>
    </source>
</evidence>
<accession>A0A4Q9GVN3</accession>
<evidence type="ECO:0000256" key="1">
    <source>
        <dbReference type="SAM" id="Phobius"/>
    </source>
</evidence>
<dbReference type="RefSeq" id="WP_130980833.1">
    <property type="nucleotide sequence ID" value="NZ_SISG01000001.1"/>
</dbReference>
<keyword evidence="3" id="KW-1185">Reference proteome</keyword>
<evidence type="ECO:0000313" key="2">
    <source>
        <dbReference type="EMBL" id="TBN56723.1"/>
    </source>
</evidence>
<keyword evidence="1" id="KW-0472">Membrane</keyword>
<proteinExistence type="predicted"/>
<reference evidence="3" key="1">
    <citation type="submission" date="2019-02" db="EMBL/GenBank/DDBJ databases">
        <title>Glaciihabitans arcticus sp. nov., a psychrotolerant bacterium isolated from polar soil.</title>
        <authorList>
            <person name="Dahal R.H."/>
        </authorList>
    </citation>
    <scope>NUCLEOTIDE SEQUENCE [LARGE SCALE GENOMIC DNA]</scope>
    <source>
        <strain evidence="3">RP-3-7</strain>
    </source>
</reference>
<sequence>MNYLPRNSDVESQLSEVRHDVLTEIKRVRSPRRSTQFRVIRALALGLTATIALTAGALVIVRATQEQINYSVVCYSGETLGSQTVTVESPPVVDASDGKGTRLRADPISTCGNMWRMGIVGQDDSPEDPNTAQFPVPDIVGCEQADGVAAGFPREFRSITDEYFCARVGMKVWKS</sequence>
<name>A0A4Q9GVN3_9MICO</name>
<keyword evidence="1" id="KW-1133">Transmembrane helix</keyword>
<dbReference type="Proteomes" id="UP000294194">
    <property type="component" value="Unassembled WGS sequence"/>
</dbReference>
<comment type="caution">
    <text evidence="2">The sequence shown here is derived from an EMBL/GenBank/DDBJ whole genome shotgun (WGS) entry which is preliminary data.</text>
</comment>
<gene>
    <name evidence="2" type="ORF">EYE40_04525</name>
</gene>
<organism evidence="2 3">
    <name type="scientific">Glaciihabitans arcticus</name>
    <dbReference type="NCBI Taxonomy" id="2668039"/>
    <lineage>
        <taxon>Bacteria</taxon>
        <taxon>Bacillati</taxon>
        <taxon>Actinomycetota</taxon>
        <taxon>Actinomycetes</taxon>
        <taxon>Micrococcales</taxon>
        <taxon>Microbacteriaceae</taxon>
        <taxon>Glaciihabitans</taxon>
    </lineage>
</organism>
<dbReference type="EMBL" id="SISG01000001">
    <property type="protein sequence ID" value="TBN56723.1"/>
    <property type="molecule type" value="Genomic_DNA"/>
</dbReference>